<evidence type="ECO:0000256" key="2">
    <source>
        <dbReference type="ARBA" id="ARBA00022454"/>
    </source>
</evidence>
<protein>
    <recommendedName>
        <fullName evidence="6">Telomeric single stranded DNA binding POT1/Cdc13 domain-containing protein</fullName>
    </recommendedName>
</protein>
<dbReference type="GeneID" id="20818069"/>
<keyword evidence="2" id="KW-0158">Chromosome</keyword>
<dbReference type="PANTHER" id="PTHR14513:SF0">
    <property type="entry name" value="PROTECTION OF TELOMERES PROTEIN 1"/>
    <property type="match status" value="1"/>
</dbReference>
<dbReference type="VEuPathDB" id="FungiDB:H257_16073"/>
<dbReference type="Gene3D" id="2.40.50.140">
    <property type="entry name" value="Nucleic acid-binding proteins"/>
    <property type="match status" value="1"/>
</dbReference>
<reference evidence="7" key="1">
    <citation type="submission" date="2013-12" db="EMBL/GenBank/DDBJ databases">
        <title>The Genome Sequence of Aphanomyces astaci APO3.</title>
        <authorList>
            <consortium name="The Broad Institute Genomics Platform"/>
            <person name="Russ C."/>
            <person name="Tyler B."/>
            <person name="van West P."/>
            <person name="Dieguez-Uribeondo J."/>
            <person name="Young S.K."/>
            <person name="Zeng Q."/>
            <person name="Gargeya S."/>
            <person name="Fitzgerald M."/>
            <person name="Abouelleil A."/>
            <person name="Alvarado L."/>
            <person name="Chapman S.B."/>
            <person name="Gainer-Dewar J."/>
            <person name="Goldberg J."/>
            <person name="Griggs A."/>
            <person name="Gujja S."/>
            <person name="Hansen M."/>
            <person name="Howarth C."/>
            <person name="Imamovic A."/>
            <person name="Ireland A."/>
            <person name="Larimer J."/>
            <person name="McCowan C."/>
            <person name="Murphy C."/>
            <person name="Pearson M."/>
            <person name="Poon T.W."/>
            <person name="Priest M."/>
            <person name="Roberts A."/>
            <person name="Saif S."/>
            <person name="Shea T."/>
            <person name="Sykes S."/>
            <person name="Wortman J."/>
            <person name="Nusbaum C."/>
            <person name="Birren B."/>
        </authorList>
    </citation>
    <scope>NUCLEOTIDE SEQUENCE [LARGE SCALE GENOMIC DNA]</scope>
    <source>
        <strain evidence="7">APO3</strain>
    </source>
</reference>
<dbReference type="RefSeq" id="XP_009842702.1">
    <property type="nucleotide sequence ID" value="XM_009844400.1"/>
</dbReference>
<dbReference type="OrthoDB" id="2186770at2759"/>
<comment type="subcellular location">
    <subcellularLocation>
        <location evidence="1">Chromosome</location>
        <location evidence="1">Telomere</location>
    </subcellularLocation>
</comment>
<dbReference type="GO" id="GO:0016233">
    <property type="term" value="P:telomere capping"/>
    <property type="evidence" value="ECO:0007669"/>
    <property type="project" value="TreeGrafter"/>
</dbReference>
<dbReference type="GO" id="GO:0010521">
    <property type="term" value="F:telomerase inhibitor activity"/>
    <property type="evidence" value="ECO:0007669"/>
    <property type="project" value="TreeGrafter"/>
</dbReference>
<dbReference type="Pfam" id="PF02765">
    <property type="entry name" value="POT1"/>
    <property type="match status" value="1"/>
</dbReference>
<dbReference type="GO" id="GO:0000783">
    <property type="term" value="C:nuclear telomere cap complex"/>
    <property type="evidence" value="ECO:0007669"/>
    <property type="project" value="TreeGrafter"/>
</dbReference>
<evidence type="ECO:0000313" key="7">
    <source>
        <dbReference type="EMBL" id="ETV67837.1"/>
    </source>
</evidence>
<evidence type="ECO:0000256" key="1">
    <source>
        <dbReference type="ARBA" id="ARBA00004574"/>
    </source>
</evidence>
<dbReference type="GO" id="GO:0032210">
    <property type="term" value="P:regulation of telomere maintenance via telomerase"/>
    <property type="evidence" value="ECO:0007669"/>
    <property type="project" value="TreeGrafter"/>
</dbReference>
<feature type="region of interest" description="Disordered" evidence="5">
    <location>
        <begin position="475"/>
        <end position="498"/>
    </location>
</feature>
<dbReference type="InterPro" id="IPR011564">
    <property type="entry name" value="Telomer_end-bd_POT1/Cdc13"/>
</dbReference>
<name>W4FJZ7_APHAT</name>
<dbReference type="SUPFAM" id="SSF50249">
    <property type="entry name" value="Nucleic acid-binding proteins"/>
    <property type="match status" value="1"/>
</dbReference>
<dbReference type="EMBL" id="KI913192">
    <property type="protein sequence ID" value="ETV67837.1"/>
    <property type="molecule type" value="Genomic_DNA"/>
</dbReference>
<proteinExistence type="predicted"/>
<dbReference type="SMART" id="SM00976">
    <property type="entry name" value="Telo_bind"/>
    <property type="match status" value="1"/>
</dbReference>
<keyword evidence="4" id="KW-0238">DNA-binding</keyword>
<keyword evidence="3" id="KW-0779">Telomere</keyword>
<dbReference type="PANTHER" id="PTHR14513">
    <property type="entry name" value="PROTECTION OF TELOMERES 1"/>
    <property type="match status" value="1"/>
</dbReference>
<evidence type="ECO:0000256" key="5">
    <source>
        <dbReference type="SAM" id="MobiDB-lite"/>
    </source>
</evidence>
<organism evidence="7">
    <name type="scientific">Aphanomyces astaci</name>
    <name type="common">Crayfish plague agent</name>
    <dbReference type="NCBI Taxonomy" id="112090"/>
    <lineage>
        <taxon>Eukaryota</taxon>
        <taxon>Sar</taxon>
        <taxon>Stramenopiles</taxon>
        <taxon>Oomycota</taxon>
        <taxon>Saprolegniomycetes</taxon>
        <taxon>Saprolegniales</taxon>
        <taxon>Verrucalvaceae</taxon>
        <taxon>Aphanomyces</taxon>
    </lineage>
</organism>
<evidence type="ECO:0000256" key="3">
    <source>
        <dbReference type="ARBA" id="ARBA00022895"/>
    </source>
</evidence>
<dbReference type="AlphaFoldDB" id="W4FJZ7"/>
<gene>
    <name evidence="7" type="ORF">H257_16073</name>
</gene>
<evidence type="ECO:0000259" key="6">
    <source>
        <dbReference type="SMART" id="SM00976"/>
    </source>
</evidence>
<evidence type="ECO:0000256" key="4">
    <source>
        <dbReference type="ARBA" id="ARBA00023125"/>
    </source>
</evidence>
<feature type="domain" description="Telomeric single stranded DNA binding POT1/Cdc13" evidence="6">
    <location>
        <begin position="200"/>
        <end position="337"/>
    </location>
</feature>
<sequence>MDVEPWLQNTRVKNVWPLRSLPLPASPFDIGGGPCARVASRVVSMELTEILTSPWSENMHPRRIYVHFYDSWADHVQHFVQHFKVSLAGHGLIQMEADTESSYEADAESAVVVVAERSLLSRCELMGQWSRDDTAMAIELKYQAATRANSASPIVYALEQVVTSATVEGVPAAAPSGLPHQKKPNNRGLRGVCESKIHFYSPLSCISSQGNIYGVVSSYTKPKLCDNGRRDYEMTVSLIDESRPLRSQALYVNVFAATVELLPNILCIGDILRIHKLILNKYDHHDVGTSSSTVSVNAVIRQDHDGTLKLLHAATTKPTVFTSSDYDRCLALMTWSKQTLAVDTTLPPRNTKGYIHLAQCKSLESRDIVDILAKVIHISQPENTTTSDSGTLDISDGHDDETTIPVHVHVDWAMLTSRWLVPAAAAGLQWVKLRAVELELKDDGAMAFHFRAYSTVEILPNYLYEVRHALERSEPLRRKRSSTVVQPPPTSAHHQQQQPYPTLKLAELLTLQPPRMAYCSAQVVDVWVSDLPISSTPGPSAFSCVLRLQDSSASVDAILHGLHAKTFFTRVHRGGGDNSKATLTNRLADLVQNKQHLWCLCTYLVRGTDLRVAVVQTVWDVSLVV</sequence>
<dbReference type="GO" id="GO:0098505">
    <property type="term" value="F:G-rich strand telomeric DNA binding"/>
    <property type="evidence" value="ECO:0007669"/>
    <property type="project" value="TreeGrafter"/>
</dbReference>
<dbReference type="InterPro" id="IPR012340">
    <property type="entry name" value="NA-bd_OB-fold"/>
</dbReference>
<dbReference type="InterPro" id="IPR028389">
    <property type="entry name" value="POT1"/>
</dbReference>
<accession>W4FJZ7</accession>